<dbReference type="PANTHER" id="PTHR10151:SF120">
    <property type="entry name" value="BIS(5'-ADENOSYL)-TRIPHOSPHATASE"/>
    <property type="match status" value="1"/>
</dbReference>
<dbReference type="CDD" id="cd16018">
    <property type="entry name" value="Enpp"/>
    <property type="match status" value="1"/>
</dbReference>
<gene>
    <name evidence="2" type="primary">LOC106471328</name>
</gene>
<dbReference type="InterPro" id="IPR002591">
    <property type="entry name" value="Phosphodiest/P_Trfase"/>
</dbReference>
<evidence type="ECO:0000313" key="1">
    <source>
        <dbReference type="Proteomes" id="UP000694941"/>
    </source>
</evidence>
<keyword evidence="1" id="KW-1185">Reference proteome</keyword>
<dbReference type="Pfam" id="PF01663">
    <property type="entry name" value="Phosphodiest"/>
    <property type="match status" value="1"/>
</dbReference>
<accession>A0ABM1TIE1</accession>
<dbReference type="InterPro" id="IPR017850">
    <property type="entry name" value="Alkaline_phosphatase_core_sf"/>
</dbReference>
<dbReference type="GeneID" id="106471328"/>
<proteinExistence type="predicted"/>
<dbReference type="Gene3D" id="3.30.1360.180">
    <property type="match status" value="1"/>
</dbReference>
<name>A0ABM1TIE1_LIMPO</name>
<evidence type="ECO:0000313" key="2">
    <source>
        <dbReference type="RefSeq" id="XP_022255647.1"/>
    </source>
</evidence>
<dbReference type="Proteomes" id="UP000694941">
    <property type="component" value="Unplaced"/>
</dbReference>
<dbReference type="Gene3D" id="3.40.720.10">
    <property type="entry name" value="Alkaline Phosphatase, subunit A"/>
    <property type="match status" value="1"/>
</dbReference>
<dbReference type="SUPFAM" id="SSF53649">
    <property type="entry name" value="Alkaline phosphatase-like"/>
    <property type="match status" value="1"/>
</dbReference>
<protein>
    <submittedName>
        <fullName evidence="2">Ectonucleotide pyrophosphatase/phosphodiesterase family member 5-like</fullName>
    </submittedName>
</protein>
<dbReference type="PANTHER" id="PTHR10151">
    <property type="entry name" value="ECTONUCLEOTIDE PYROPHOSPHATASE/PHOSPHODIESTERASE"/>
    <property type="match status" value="1"/>
</dbReference>
<dbReference type="RefSeq" id="XP_022255647.1">
    <property type="nucleotide sequence ID" value="XM_022399939.1"/>
</dbReference>
<reference evidence="2" key="1">
    <citation type="submission" date="2025-08" db="UniProtKB">
        <authorList>
            <consortium name="RefSeq"/>
        </authorList>
    </citation>
    <scope>IDENTIFICATION</scope>
    <source>
        <tissue evidence="2">Muscle</tissue>
    </source>
</reference>
<organism evidence="1 2">
    <name type="scientific">Limulus polyphemus</name>
    <name type="common">Atlantic horseshoe crab</name>
    <dbReference type="NCBI Taxonomy" id="6850"/>
    <lineage>
        <taxon>Eukaryota</taxon>
        <taxon>Metazoa</taxon>
        <taxon>Ecdysozoa</taxon>
        <taxon>Arthropoda</taxon>
        <taxon>Chelicerata</taxon>
        <taxon>Merostomata</taxon>
        <taxon>Xiphosura</taxon>
        <taxon>Limulidae</taxon>
        <taxon>Limulus</taxon>
    </lineage>
</organism>
<sequence length="433" mass="49231">MSLPKYIVTILLSTLFILVDLGHARHKLLLVSFDGFRYDYIGKYKTPNFDRVAQAGVRAQLGVQTAFVTKTFPDHYTIATGLYEESHGIVSNTMYDPKFNTTFDMKNLETRWWDGGEPIWTTAKLQGVKVGSFFWPGSEVLLKNVKPNICMAYNKSTPFKARVDITIGWLSKKNVDLAVLYFHEPDSAGHKYGAFSSEVEKTVKTVDETLGYILDKLEQTNLLNKVNLILVSDHGMTNVTLDSKHIIALNESLELEQYVQIIADYGPVAAILPKKDKEDLVYNHLKTAHPNMTVYRKKDIPNHFHYKNHRRIMPIIAVADEGYYIVPQRPQNLSDIAIGQHGYDNRLRSMRPLFLARGPNFKKNFTIKSVFNTVNIYPMLCYLLNIKPAPNNGSLEIVKEFLHNNSSAGPPTMSFTLSVSIVVSMLLIFRPFF</sequence>